<dbReference type="Proteomes" id="UP000199645">
    <property type="component" value="Unassembled WGS sequence"/>
</dbReference>
<keyword evidence="2" id="KW-1185">Reference proteome</keyword>
<dbReference type="SUPFAM" id="SSF48452">
    <property type="entry name" value="TPR-like"/>
    <property type="match status" value="1"/>
</dbReference>
<organism evidence="1 2">
    <name type="scientific">Actinoplanes philippinensis</name>
    <dbReference type="NCBI Taxonomy" id="35752"/>
    <lineage>
        <taxon>Bacteria</taxon>
        <taxon>Bacillati</taxon>
        <taxon>Actinomycetota</taxon>
        <taxon>Actinomycetes</taxon>
        <taxon>Micromonosporales</taxon>
        <taxon>Micromonosporaceae</taxon>
        <taxon>Actinoplanes</taxon>
    </lineage>
</organism>
<evidence type="ECO:0000313" key="2">
    <source>
        <dbReference type="Proteomes" id="UP000199645"/>
    </source>
</evidence>
<dbReference type="AlphaFoldDB" id="A0A1I2EN46"/>
<dbReference type="EMBL" id="FONV01000004">
    <property type="protein sequence ID" value="SFE94524.1"/>
    <property type="molecule type" value="Genomic_DNA"/>
</dbReference>
<name>A0A1I2EN46_9ACTN</name>
<proteinExistence type="predicted"/>
<evidence type="ECO:0000313" key="1">
    <source>
        <dbReference type="EMBL" id="SFE94524.1"/>
    </source>
</evidence>
<dbReference type="Gene3D" id="1.25.40.10">
    <property type="entry name" value="Tetratricopeptide repeat domain"/>
    <property type="match status" value="1"/>
</dbReference>
<dbReference type="InterPro" id="IPR011990">
    <property type="entry name" value="TPR-like_helical_dom_sf"/>
</dbReference>
<gene>
    <name evidence="1" type="ORF">SAMN05421541_104617</name>
</gene>
<accession>A0A1I2EN46</accession>
<sequence length="232" mass="25370">MASWNPFKRSSDPETCFTEGRFEQARAGFAARIAERQKELQKRPDDPQLSLAIAADLNNVGLCLAKLGRRREAADVLSGAVTIFQALGPQCRVPLAGTLQTLAGVLGDDGQLDRAVEVSRAAVETRRSQGPDARPLAVRADELARTLRMFAHARAEAGVELDEAQSALTEALTLQMNALQPQPTTEIINEIYVTELIQARLLAKQGRSADAQRIEGLVRRRHLDAMLTLPRP</sequence>
<protein>
    <recommendedName>
        <fullName evidence="3">Tetratricopeptide repeat-containing protein</fullName>
    </recommendedName>
</protein>
<dbReference type="STRING" id="35752.SAMN05421541_104617"/>
<dbReference type="OrthoDB" id="3218567at2"/>
<reference evidence="1 2" key="1">
    <citation type="submission" date="2016-10" db="EMBL/GenBank/DDBJ databases">
        <authorList>
            <person name="de Groot N.N."/>
        </authorList>
    </citation>
    <scope>NUCLEOTIDE SEQUENCE [LARGE SCALE GENOMIC DNA]</scope>
    <source>
        <strain evidence="1 2">DSM 43019</strain>
    </source>
</reference>
<evidence type="ECO:0008006" key="3">
    <source>
        <dbReference type="Google" id="ProtNLM"/>
    </source>
</evidence>
<dbReference type="RefSeq" id="WP_093613554.1">
    <property type="nucleotide sequence ID" value="NZ_BOMT01000096.1"/>
</dbReference>